<dbReference type="PANTHER" id="PTHR38471:SF2">
    <property type="entry name" value="FOUR HELIX BUNDLE PROTEIN"/>
    <property type="match status" value="1"/>
</dbReference>
<dbReference type="RefSeq" id="WP_263369935.1">
    <property type="nucleotide sequence ID" value="NZ_JAGSYD010000001.1"/>
</dbReference>
<accession>A0ABW1Z9Z8</accession>
<dbReference type="Pfam" id="PF05635">
    <property type="entry name" value="23S_rRNA_IVP"/>
    <property type="match status" value="1"/>
</dbReference>
<dbReference type="CDD" id="cd16377">
    <property type="entry name" value="23S_rRNA_IVP_like"/>
    <property type="match status" value="1"/>
</dbReference>
<dbReference type="Gene3D" id="1.20.1440.60">
    <property type="entry name" value="23S rRNA-intervening sequence"/>
    <property type="match status" value="1"/>
</dbReference>
<evidence type="ECO:0000313" key="2">
    <source>
        <dbReference type="Proteomes" id="UP001596391"/>
    </source>
</evidence>
<dbReference type="InterPro" id="IPR036583">
    <property type="entry name" value="23S_rRNA_IVS_sf"/>
</dbReference>
<keyword evidence="2" id="KW-1185">Reference proteome</keyword>
<dbReference type="SUPFAM" id="SSF158446">
    <property type="entry name" value="IVS-encoded protein-like"/>
    <property type="match status" value="1"/>
</dbReference>
<dbReference type="InterPro" id="IPR012657">
    <property type="entry name" value="23S_rRNA-intervening_sequence"/>
</dbReference>
<evidence type="ECO:0000313" key="1">
    <source>
        <dbReference type="EMBL" id="MFC6646246.1"/>
    </source>
</evidence>
<organism evidence="1 2">
    <name type="scientific">Granulicella cerasi</name>
    <dbReference type="NCBI Taxonomy" id="741063"/>
    <lineage>
        <taxon>Bacteria</taxon>
        <taxon>Pseudomonadati</taxon>
        <taxon>Acidobacteriota</taxon>
        <taxon>Terriglobia</taxon>
        <taxon>Terriglobales</taxon>
        <taxon>Acidobacteriaceae</taxon>
        <taxon>Granulicella</taxon>
    </lineage>
</organism>
<gene>
    <name evidence="1" type="ORF">ACFQBQ_11760</name>
</gene>
<protein>
    <submittedName>
        <fullName evidence="1">Four helix bundle protein</fullName>
    </submittedName>
</protein>
<sequence length="143" mass="15555">MTSVVSEEWKVISDDESFDITRFRCVAEVDGFGKGRVCCHAGFPVDERFGLTNQLRRAAVSVPSNIAEGRGRLSAGEFVHFLGIARGSVLEVETQLELALSFGFGDPETLLDTQALATELGVILNASIATLREQKHIKRTANS</sequence>
<name>A0ABW1Z9Z8_9BACT</name>
<comment type="caution">
    <text evidence="1">The sequence shown here is derived from an EMBL/GenBank/DDBJ whole genome shotgun (WGS) entry which is preliminary data.</text>
</comment>
<proteinExistence type="predicted"/>
<dbReference type="EMBL" id="JBHSWI010000001">
    <property type="protein sequence ID" value="MFC6646246.1"/>
    <property type="molecule type" value="Genomic_DNA"/>
</dbReference>
<reference evidence="2" key="1">
    <citation type="journal article" date="2019" name="Int. J. Syst. Evol. Microbiol.">
        <title>The Global Catalogue of Microorganisms (GCM) 10K type strain sequencing project: providing services to taxonomists for standard genome sequencing and annotation.</title>
        <authorList>
            <consortium name="The Broad Institute Genomics Platform"/>
            <consortium name="The Broad Institute Genome Sequencing Center for Infectious Disease"/>
            <person name="Wu L."/>
            <person name="Ma J."/>
        </authorList>
    </citation>
    <scope>NUCLEOTIDE SEQUENCE [LARGE SCALE GENOMIC DNA]</scope>
    <source>
        <strain evidence="2">CGMCC 1.16026</strain>
    </source>
</reference>
<dbReference type="NCBIfam" id="TIGR02436">
    <property type="entry name" value="four helix bundle protein"/>
    <property type="match status" value="1"/>
</dbReference>
<dbReference type="PANTHER" id="PTHR38471">
    <property type="entry name" value="FOUR HELIX BUNDLE PROTEIN"/>
    <property type="match status" value="1"/>
</dbReference>
<dbReference type="Proteomes" id="UP001596391">
    <property type="component" value="Unassembled WGS sequence"/>
</dbReference>